<dbReference type="RefSeq" id="WP_109869321.1">
    <property type="nucleotide sequence ID" value="NZ_QGNA01000001.1"/>
</dbReference>
<proteinExistence type="predicted"/>
<dbReference type="OrthoDB" id="7355539at2"/>
<evidence type="ECO:0000313" key="2">
    <source>
        <dbReference type="Proteomes" id="UP000245765"/>
    </source>
</evidence>
<protein>
    <submittedName>
        <fullName evidence="1">Uncharacterized protein</fullName>
    </submittedName>
</protein>
<dbReference type="AlphaFoldDB" id="A0A317FI60"/>
<evidence type="ECO:0000313" key="1">
    <source>
        <dbReference type="EMBL" id="PWS38700.1"/>
    </source>
</evidence>
<organism evidence="1 2">
    <name type="scientific">Falsiroseomonas bella</name>
    <dbReference type="NCBI Taxonomy" id="2184016"/>
    <lineage>
        <taxon>Bacteria</taxon>
        <taxon>Pseudomonadati</taxon>
        <taxon>Pseudomonadota</taxon>
        <taxon>Alphaproteobacteria</taxon>
        <taxon>Acetobacterales</taxon>
        <taxon>Roseomonadaceae</taxon>
        <taxon>Falsiroseomonas</taxon>
    </lineage>
</organism>
<comment type="caution">
    <text evidence="1">The sequence shown here is derived from an EMBL/GenBank/DDBJ whole genome shotgun (WGS) entry which is preliminary data.</text>
</comment>
<keyword evidence="2" id="KW-1185">Reference proteome</keyword>
<sequence length="144" mass="16040">MPLAPGRAPVLASLAKSEPFGSVEEAWFWTMAALIARRDGARLSAGRGTVVRPCEPDDVVKCLDRLYRQRRIELHHARVMRIWGERGTAPNPRFASERGDLRLWREAMERLDFPLRQKGIVAGPARGMALVEGAEVIPFPAGRA</sequence>
<reference evidence="2" key="1">
    <citation type="submission" date="2018-05" db="EMBL/GenBank/DDBJ databases">
        <authorList>
            <person name="Du Z."/>
            <person name="Wang X."/>
        </authorList>
    </citation>
    <scope>NUCLEOTIDE SEQUENCE [LARGE SCALE GENOMIC DNA]</scope>
    <source>
        <strain evidence="2">CQN31</strain>
    </source>
</reference>
<name>A0A317FI60_9PROT</name>
<dbReference type="EMBL" id="QGNA01000001">
    <property type="protein sequence ID" value="PWS38700.1"/>
    <property type="molecule type" value="Genomic_DNA"/>
</dbReference>
<gene>
    <name evidence="1" type="ORF">DFH01_05415</name>
</gene>
<accession>A0A317FI60</accession>
<dbReference type="Proteomes" id="UP000245765">
    <property type="component" value="Unassembled WGS sequence"/>
</dbReference>